<sequence>MNFPSSIKVYLATTHCDMRKSIDGLAWEVQSRFDMDVLDGAVFVFYNRNKDKLKYIYYDGTGFCLFYKRLAKGRFKIPSLKNDCYQMSEAQLRLLLEGAEWHKIKPNCKQKYSQMF</sequence>
<dbReference type="PANTHER" id="PTHR36455:SF1">
    <property type="entry name" value="BLR8292 PROTEIN"/>
    <property type="match status" value="1"/>
</dbReference>
<protein>
    <recommendedName>
        <fullName evidence="3">Transposase</fullName>
    </recommendedName>
</protein>
<comment type="caution">
    <text evidence="1">The sequence shown here is derived from an EMBL/GenBank/DDBJ whole genome shotgun (WGS) entry which is preliminary data.</text>
</comment>
<reference evidence="1 2" key="1">
    <citation type="submission" date="2016-08" db="EMBL/GenBank/DDBJ databases">
        <title>Draft genome sequence of Candidatus Piscirickettsia litoralis, from seawater.</title>
        <authorList>
            <person name="Wan X."/>
            <person name="Lee A.J."/>
            <person name="Hou S."/>
            <person name="Donachie S.P."/>
        </authorList>
    </citation>
    <scope>NUCLEOTIDE SEQUENCE [LARGE SCALE GENOMIC DNA]</scope>
    <source>
        <strain evidence="1 2">Y2</strain>
    </source>
</reference>
<dbReference type="EMBL" id="MDTU01000004">
    <property type="protein sequence ID" value="ODN41312.1"/>
    <property type="molecule type" value="Genomic_DNA"/>
</dbReference>
<evidence type="ECO:0000313" key="2">
    <source>
        <dbReference type="Proteomes" id="UP000094329"/>
    </source>
</evidence>
<dbReference type="InterPro" id="IPR008878">
    <property type="entry name" value="Transposase_IS66_Orf2"/>
</dbReference>
<dbReference type="NCBIfam" id="NF033819">
    <property type="entry name" value="IS66_TnpB"/>
    <property type="match status" value="1"/>
</dbReference>
<accession>A0ABX2ZXL5</accession>
<organism evidence="1 2">
    <name type="scientific">Piscirickettsia litoralis</name>
    <dbReference type="NCBI Taxonomy" id="1891921"/>
    <lineage>
        <taxon>Bacteria</taxon>
        <taxon>Pseudomonadati</taxon>
        <taxon>Pseudomonadota</taxon>
        <taxon>Gammaproteobacteria</taxon>
        <taxon>Thiotrichales</taxon>
        <taxon>Piscirickettsiaceae</taxon>
        <taxon>Piscirickettsia</taxon>
    </lineage>
</organism>
<evidence type="ECO:0000313" key="1">
    <source>
        <dbReference type="EMBL" id="ODN41312.1"/>
    </source>
</evidence>
<name>A0ABX2ZXL5_9GAMM</name>
<gene>
    <name evidence="1" type="ORF">BGC07_17270</name>
</gene>
<keyword evidence="2" id="KW-1185">Reference proteome</keyword>
<proteinExistence type="predicted"/>
<dbReference type="PANTHER" id="PTHR36455">
    <property type="match status" value="1"/>
</dbReference>
<dbReference type="Pfam" id="PF05717">
    <property type="entry name" value="TnpB_IS66"/>
    <property type="match status" value="1"/>
</dbReference>
<dbReference type="RefSeq" id="WP_069314301.1">
    <property type="nucleotide sequence ID" value="NZ_MDTU01000004.1"/>
</dbReference>
<dbReference type="Proteomes" id="UP000094329">
    <property type="component" value="Unassembled WGS sequence"/>
</dbReference>
<evidence type="ECO:0008006" key="3">
    <source>
        <dbReference type="Google" id="ProtNLM"/>
    </source>
</evidence>